<evidence type="ECO:0000256" key="6">
    <source>
        <dbReference type="SAM" id="Phobius"/>
    </source>
</evidence>
<evidence type="ECO:0000256" key="4">
    <source>
        <dbReference type="ARBA" id="ARBA00022989"/>
    </source>
</evidence>
<comment type="caution">
    <text evidence="7">The sequence shown here is derived from an EMBL/GenBank/DDBJ whole genome shotgun (WGS) entry which is preliminary data.</text>
</comment>
<sequence>MSGRSSVWLVRLISGLRTALACLIVGCTTLYAPAPIRLLIGYPAFSYMTTILIVSDATLGDTLRGSWHALYATILALVPCTLTLWMVGPDGFTTGLAAAAVTITSFMVSLPESTPMMSKRIAFGQIVIVYVDAVVNGRENTGVLMHPIHVASSTALGALASNLAMLLPYPRLAYYEARRECRLYMENASERMDLLVKAFSAKDKQAAIDLITQAKFLSQTGVRHLQDFIDSQRSLIWERPHLRLFDHNLTNPGENLQEIETKLRGLQIAITSCQSFPVGINDEGLVEELLAMKKRTSLKLSQAKRFTPFCSKTAPDTTNTSSESFLWTPKTNATTHEDLSALFFIFCMQLLQGELPIRRCSKPISGNIEKTNTQDTIDQAECRIMKTWKSLIPQGSRERWTFALKCSLSLGFAVFLGLLFNKKQAYWSGLTIAISFEKGRQALLTIANARVQGTALGSIYGIIWCFVFQHFIDFRFLPLLPWIIFTAFLRHSRMYGKAGATAAVIGALLILGRKKYGIPSEFAVARLTEAAIGLSCFITFEFVLQPTRASSVAKTELAWSLRALRSCVEDMSICSGQENGQLRDRQKMLKYNVNNLEKFIADAELEPNFWFLPFNGGSYNKILESLRKMMDLLLFAACEIEIILAESDSLGLNKKELEELLDRDLDHFRGKVASSLEFLEEVSLIKSLSELDDRLQMDKVHCDVEAGKAQCEDRSRLGPEEEEVLEIVESFLQHSIEVSKKLDNNEVEQLSRSKMTLCLTSLGFCINTMMRETIQIENELKNLITWENPSRHVNLYEISCKIHNLPKK</sequence>
<protein>
    <recommendedName>
        <fullName evidence="9">p-hydroxybenzoic acid efflux pump subunit</fullName>
    </recommendedName>
</protein>
<dbReference type="AlphaFoldDB" id="A0AAV8SPQ7"/>
<keyword evidence="8" id="KW-1185">Reference proteome</keyword>
<keyword evidence="4 6" id="KW-1133">Transmembrane helix</keyword>
<feature type="transmembrane region" description="Helical" evidence="6">
    <location>
        <begin position="12"/>
        <end position="32"/>
    </location>
</feature>
<evidence type="ECO:0000313" key="8">
    <source>
        <dbReference type="Proteomes" id="UP001159364"/>
    </source>
</evidence>
<dbReference type="Proteomes" id="UP001159364">
    <property type="component" value="Linkage Group LG09"/>
</dbReference>
<comment type="subcellular location">
    <subcellularLocation>
        <location evidence="1">Cell membrane</location>
        <topology evidence="1">Multi-pass membrane protein</topology>
    </subcellularLocation>
</comment>
<dbReference type="GO" id="GO:0022857">
    <property type="term" value="F:transmembrane transporter activity"/>
    <property type="evidence" value="ECO:0007669"/>
    <property type="project" value="InterPro"/>
</dbReference>
<keyword evidence="2" id="KW-1003">Cell membrane</keyword>
<evidence type="ECO:0000256" key="5">
    <source>
        <dbReference type="ARBA" id="ARBA00023136"/>
    </source>
</evidence>
<dbReference type="GO" id="GO:0005886">
    <property type="term" value="C:plasma membrane"/>
    <property type="evidence" value="ECO:0007669"/>
    <property type="project" value="UniProtKB-SubCell"/>
</dbReference>
<reference evidence="7 8" key="1">
    <citation type="submission" date="2021-09" db="EMBL/GenBank/DDBJ databases">
        <title>Genomic insights and catalytic innovation underlie evolution of tropane alkaloids biosynthesis.</title>
        <authorList>
            <person name="Wang Y.-J."/>
            <person name="Tian T."/>
            <person name="Huang J.-P."/>
            <person name="Huang S.-X."/>
        </authorList>
    </citation>
    <scope>NUCLEOTIDE SEQUENCE [LARGE SCALE GENOMIC DNA]</scope>
    <source>
        <strain evidence="7">KIB-2018</strain>
        <tissue evidence="7">Leaf</tissue>
    </source>
</reference>
<dbReference type="InterPro" id="IPR006726">
    <property type="entry name" value="PHBA_efflux_AaeB/fusaric-R"/>
</dbReference>
<keyword evidence="3 6" id="KW-0812">Transmembrane</keyword>
<dbReference type="Pfam" id="PF04632">
    <property type="entry name" value="FUSC"/>
    <property type="match status" value="1"/>
</dbReference>
<evidence type="ECO:0000313" key="7">
    <source>
        <dbReference type="EMBL" id="KAJ8754256.1"/>
    </source>
</evidence>
<dbReference type="PANTHER" id="PTHR30509">
    <property type="entry name" value="P-HYDROXYBENZOIC ACID EFFLUX PUMP SUBUNIT-RELATED"/>
    <property type="match status" value="1"/>
</dbReference>
<feature type="transmembrane region" description="Helical" evidence="6">
    <location>
        <begin position="67"/>
        <end position="86"/>
    </location>
</feature>
<evidence type="ECO:0000256" key="3">
    <source>
        <dbReference type="ARBA" id="ARBA00022692"/>
    </source>
</evidence>
<keyword evidence="5 6" id="KW-0472">Membrane</keyword>
<name>A0AAV8SPQ7_9ROSI</name>
<dbReference type="PANTHER" id="PTHR30509:SF34">
    <property type="entry name" value="F3L24.34 PROTEIN"/>
    <property type="match status" value="1"/>
</dbReference>
<evidence type="ECO:0008006" key="9">
    <source>
        <dbReference type="Google" id="ProtNLM"/>
    </source>
</evidence>
<proteinExistence type="predicted"/>
<evidence type="ECO:0000256" key="2">
    <source>
        <dbReference type="ARBA" id="ARBA00022475"/>
    </source>
</evidence>
<dbReference type="EMBL" id="JAIWQS010000009">
    <property type="protein sequence ID" value="KAJ8754256.1"/>
    <property type="molecule type" value="Genomic_DNA"/>
</dbReference>
<gene>
    <name evidence="7" type="ORF">K2173_002156</name>
</gene>
<organism evidence="7 8">
    <name type="scientific">Erythroxylum novogranatense</name>
    <dbReference type="NCBI Taxonomy" id="1862640"/>
    <lineage>
        <taxon>Eukaryota</taxon>
        <taxon>Viridiplantae</taxon>
        <taxon>Streptophyta</taxon>
        <taxon>Embryophyta</taxon>
        <taxon>Tracheophyta</taxon>
        <taxon>Spermatophyta</taxon>
        <taxon>Magnoliopsida</taxon>
        <taxon>eudicotyledons</taxon>
        <taxon>Gunneridae</taxon>
        <taxon>Pentapetalae</taxon>
        <taxon>rosids</taxon>
        <taxon>fabids</taxon>
        <taxon>Malpighiales</taxon>
        <taxon>Erythroxylaceae</taxon>
        <taxon>Erythroxylum</taxon>
    </lineage>
</organism>
<evidence type="ECO:0000256" key="1">
    <source>
        <dbReference type="ARBA" id="ARBA00004651"/>
    </source>
</evidence>
<feature type="transmembrane region" description="Helical" evidence="6">
    <location>
        <begin position="38"/>
        <end position="55"/>
    </location>
</feature>
<accession>A0AAV8SPQ7</accession>